<organism evidence="2">
    <name type="scientific">Streptomyces sp. CMC78</name>
    <dbReference type="NCBI Taxonomy" id="3231512"/>
    <lineage>
        <taxon>Bacteria</taxon>
        <taxon>Bacillati</taxon>
        <taxon>Actinomycetota</taxon>
        <taxon>Actinomycetes</taxon>
        <taxon>Kitasatosporales</taxon>
        <taxon>Streptomycetaceae</taxon>
        <taxon>Streptomyces</taxon>
    </lineage>
</organism>
<proteinExistence type="predicted"/>
<reference evidence="2" key="1">
    <citation type="submission" date="2024-07" db="EMBL/GenBank/DDBJ databases">
        <title>Complete genome sequences of cellulolytic bacteria, Kitasatospora sp. CMC57 and Streptomyces sp. CMC78, isolated from Japanese agricultural soil.</title>
        <authorList>
            <person name="Hashimoto T."/>
            <person name="Ito M."/>
            <person name="Iwamoto M."/>
            <person name="Fukahori D."/>
            <person name="Shoda T."/>
            <person name="Sakoda M."/>
            <person name="Morohoshi T."/>
            <person name="Mitsuboshi M."/>
            <person name="Nishizawa T."/>
        </authorList>
    </citation>
    <scope>NUCLEOTIDE SEQUENCE</scope>
    <source>
        <strain evidence="2">CMC78</strain>
    </source>
</reference>
<dbReference type="EMBL" id="AP035884">
    <property type="protein sequence ID" value="BFP55212.1"/>
    <property type="molecule type" value="Genomic_DNA"/>
</dbReference>
<sequence>MCVPPSWALWRTAFRALMKGAATAGRQGRKGSALIGEFSEGGPKMFDLIELSVILSPGVTLKVHLPVGFLLYAIFSRGSRK</sequence>
<keyword evidence="1" id="KW-1133">Transmembrane helix</keyword>
<evidence type="ECO:0000313" key="2">
    <source>
        <dbReference type="EMBL" id="BFP55212.1"/>
    </source>
</evidence>
<dbReference type="KEGG" id="stcm:SCMC78_50190"/>
<keyword evidence="1" id="KW-0812">Transmembrane</keyword>
<evidence type="ECO:0000256" key="1">
    <source>
        <dbReference type="SAM" id="Phobius"/>
    </source>
</evidence>
<gene>
    <name evidence="2" type="ORF">SCMC78_50190</name>
</gene>
<feature type="transmembrane region" description="Helical" evidence="1">
    <location>
        <begin position="54"/>
        <end position="75"/>
    </location>
</feature>
<protein>
    <recommendedName>
        <fullName evidence="3">Sec-independent protein translocase protein TatA</fullName>
    </recommendedName>
</protein>
<keyword evidence="1" id="KW-0472">Membrane</keyword>
<name>A0AB33KHD5_9ACTN</name>
<accession>A0AB33KHD5</accession>
<evidence type="ECO:0008006" key="3">
    <source>
        <dbReference type="Google" id="ProtNLM"/>
    </source>
</evidence>
<dbReference type="AlphaFoldDB" id="A0AB33KHD5"/>